<dbReference type="Proteomes" id="UP000185657">
    <property type="component" value="Unassembled WGS sequence"/>
</dbReference>
<evidence type="ECO:0000256" key="1">
    <source>
        <dbReference type="SAM" id="Phobius"/>
    </source>
</evidence>
<dbReference type="Pfam" id="PF13116">
    <property type="entry name" value="YhdP"/>
    <property type="match status" value="1"/>
</dbReference>
<name>A0A162SPJ0_9BURK</name>
<evidence type="ECO:0000313" key="4">
    <source>
        <dbReference type="EMBL" id="OAD39234.1"/>
    </source>
</evidence>
<reference evidence="4 5" key="1">
    <citation type="submission" date="2016-02" db="EMBL/GenBank/DDBJ databases">
        <title>Draft genome sequence of Hydrogenophaga sp. LPB0072.</title>
        <authorList>
            <person name="Shin S.-K."/>
            <person name="Yi H."/>
        </authorList>
    </citation>
    <scope>NUCLEOTIDE SEQUENCE [LARGE SCALE GENOMIC DNA]</scope>
    <source>
        <strain evidence="4 5">LPB0072</strain>
    </source>
</reference>
<proteinExistence type="predicted"/>
<keyword evidence="1" id="KW-0812">Transmembrane</keyword>
<dbReference type="Proteomes" id="UP000185680">
    <property type="component" value="Chromosome"/>
</dbReference>
<feature type="transmembrane region" description="Helical" evidence="1">
    <location>
        <begin position="24"/>
        <end position="47"/>
    </location>
</feature>
<evidence type="ECO:0000313" key="3">
    <source>
        <dbReference type="EMBL" id="AOW15144.1"/>
    </source>
</evidence>
<keyword evidence="5" id="KW-1185">Reference proteome</keyword>
<dbReference type="KEGG" id="hyl:LPB072_22385"/>
<protein>
    <submittedName>
        <fullName evidence="3">TIGR02099 family protein</fullName>
    </submittedName>
</protein>
<sequence>MNQNPAPVANTPRIPRTLSMAARLLLWAVLAVWGLFALTLGAIHLVIVPRIDEARPALERWAGQTLGVPVKVGAIQAETESNPTEGFSRYLPALVPSFALRDVRLYDPAGREALHLPQVDIAISVRSLWRLGFERLAIDSPTLDVRRTTDNRFEVAGLDFSGPADEDSQVADWFFSQTEFVIRRGTVRWTDDLKQQPPVALSDLSLVVRNSRRSHAFQIDATPPPERGERFSLRGRFRQPLLDLGMAVGASAGEPPWHNWSGELFADFARVDVGQLQPYLDLTSWGVTLRSGEGRLRAWTDVKQGQPVSATVDVSLKQFATTLGPKLPELAIDTLNGRVSAAWNADGFDVTSDNLQFRTAEGLDWPGGALRLKHQRAQGAQAASTDLSADRLELAALATIATRLPLPDASRALLLKLDPEGRMEGLKVNWQGPATSGEGTAEATPAAEGWQTYRYKATGRVSGLALAGGEPRIEPSLGHVLPGRPGIRGAQVEFDLNQDGGRASIQVKQGALDLPGVFEESLVSLNRLDTEARWRIQGERIEAWLDPLQLANDDTEGTVSAHWSTSDPATSASKSRFPGVLDLNARLTRGAANRVHRYLPIAIGPLAQRYVRESVLGGAVGTVDFRIRGDLWDMPFNHPDAKGEFRIAAQLKGVDFAYVPSYLQNGSDAAWPALKGVSGQLLLDRASLKLTQLQATLDGSPGVGLSQAEASIADLINDPLLKVSAKAQGPATGMLDFVRASPVNYFTGRALQRSTISGPAQLQFQLQLPLHRIDQTAVQGSVSFTGNDVHINPEAPRLQNTVGQLTFSEHGFNIPGAKAQIYGGALQFKGGMAPSPQGISRIQFTGQGTATADGLRDGGLGLVSRLSAQASGSADYQAELGFRAGLPEITVTSDLKGMAVALPAPLNKAAGAVLPLHYQNKVLTAATDVTGEVARTDRFFLQLGQPALPVATLDYERDVLGVEPRVLRGSIAAGLATGETVAMPAQGVQANIRFSEIDTDAWDRVFSELTGVDPREVVTSPAGADDISLGYLPTSLAVRAQQLLFGGRTFNNVVVGGSREGNQWRANIDAEQLNGYLEYRQPSGNAPGNIYARLAKLNLAASAKSDVEEMLQQPKSMPSLDIEVNDFTLAGRNLGYVAIQAQNQNKAGQPREWQLTKLNLRVPEARFNAIGHWAISPGSGAGSARRTALQIELDVRDAGGLLTRFGHVGTVRGGEGTIRGTIGWEGSPMSLDYGSLSGQLNANVRNGQFLKVEPGATKLLSVLSLQSLPRRLVLDFRDVFSEGFAFDFVRGDATIEQGVAKTNNLQMKGVNAAVLMEGSADIGREQQDLKVVVVPEINAGTAALIATAINPAVGLGTFIAQFLLGQPLQSAATQEFRVTGGWADPQVKKVER</sequence>
<dbReference type="EMBL" id="LVWD01000043">
    <property type="protein sequence ID" value="OAD39234.1"/>
    <property type="molecule type" value="Genomic_DNA"/>
</dbReference>
<keyword evidence="1" id="KW-0472">Membrane</keyword>
<dbReference type="PANTHER" id="PTHR38690:SF1">
    <property type="entry name" value="PROTEASE"/>
    <property type="match status" value="1"/>
</dbReference>
<gene>
    <name evidence="3" type="ORF">LPB072_22385</name>
    <name evidence="4" type="ORF">LPB72_21770</name>
</gene>
<dbReference type="InterPro" id="IPR011836">
    <property type="entry name" value="YhdP"/>
</dbReference>
<feature type="domain" description="YhdP central" evidence="2">
    <location>
        <begin position="22"/>
        <end position="1387"/>
    </location>
</feature>
<dbReference type="InterPro" id="IPR025263">
    <property type="entry name" value="YhdP_central"/>
</dbReference>
<dbReference type="PANTHER" id="PTHR38690">
    <property type="entry name" value="PROTEASE-RELATED"/>
    <property type="match status" value="1"/>
</dbReference>
<organism evidence="3 6">
    <name type="scientific">Hydrogenophaga crassostreae</name>
    <dbReference type="NCBI Taxonomy" id="1763535"/>
    <lineage>
        <taxon>Bacteria</taxon>
        <taxon>Pseudomonadati</taxon>
        <taxon>Pseudomonadota</taxon>
        <taxon>Betaproteobacteria</taxon>
        <taxon>Burkholderiales</taxon>
        <taxon>Comamonadaceae</taxon>
        <taxon>Hydrogenophaga</taxon>
    </lineage>
</organism>
<accession>A0A162SPJ0</accession>
<dbReference type="STRING" id="1763535.LPB072_22385"/>
<keyword evidence="1" id="KW-1133">Transmembrane helix</keyword>
<reference evidence="3 6" key="2">
    <citation type="submission" date="2016-10" db="EMBL/GenBank/DDBJ databases">
        <title>Hydorgenophaga sp. LPB0072 isolated from gastropod.</title>
        <authorList>
            <person name="Kim E."/>
            <person name="Yi H."/>
        </authorList>
    </citation>
    <scope>NUCLEOTIDE SEQUENCE [LARGE SCALE GENOMIC DNA]</scope>
    <source>
        <strain evidence="3 6">LPB0072</strain>
    </source>
</reference>
<dbReference type="NCBIfam" id="TIGR02099">
    <property type="entry name" value="YhdP family protein"/>
    <property type="match status" value="1"/>
</dbReference>
<dbReference type="EMBL" id="CP017476">
    <property type="protein sequence ID" value="AOW15144.1"/>
    <property type="molecule type" value="Genomic_DNA"/>
</dbReference>
<evidence type="ECO:0000313" key="5">
    <source>
        <dbReference type="Proteomes" id="UP000185657"/>
    </source>
</evidence>
<evidence type="ECO:0000259" key="2">
    <source>
        <dbReference type="Pfam" id="PF13116"/>
    </source>
</evidence>
<dbReference type="OrthoDB" id="8521382at2"/>
<evidence type="ECO:0000313" key="6">
    <source>
        <dbReference type="Proteomes" id="UP000185680"/>
    </source>
</evidence>